<gene>
    <name evidence="6" type="ORF">E3N84_02035</name>
</gene>
<dbReference type="PANTHER" id="PTHR30409:SF1">
    <property type="entry name" value="CARBAMATE KINASE-RELATED"/>
    <property type="match status" value="1"/>
</dbReference>
<dbReference type="InterPro" id="IPR001048">
    <property type="entry name" value="Asp/Glu/Uridylate_kinase"/>
</dbReference>
<dbReference type="Gene3D" id="3.40.1160.10">
    <property type="entry name" value="Acetylglutamate kinase-like"/>
    <property type="match status" value="1"/>
</dbReference>
<keyword evidence="7" id="KW-1185">Reference proteome</keyword>
<dbReference type="PANTHER" id="PTHR30409">
    <property type="entry name" value="CARBAMATE KINASE"/>
    <property type="match status" value="1"/>
</dbReference>
<dbReference type="InterPro" id="IPR003964">
    <property type="entry name" value="Carb_kinase"/>
</dbReference>
<proteinExistence type="inferred from homology"/>
<sequence>MSARTTTSGTVLIAVGGNALVLDGEAGSVERQLDRAADFAESIAELVEGGWTVVVTHGNGPQVGYILRRGELVAPDATIEGLPALPLWLAVADSQGGIGHMLALAIDSAVQRRGLENRAVAVLTHAEVDIDDPAFSAPTKPIGGQLTAEVARRRVAEEGWIVTEVAEDNYRRVVASPRPRTIIESEQIRALVGTDAIVIAAGGGGIPVVREKSGWRAVDAVIDKDRASALLATEIDVETLVLVTGVDEVYVDFNSPGRRALRNVGIEELRSHLASGQFPAGSMGPKVQSAIDFVEGGGGRAVITSIGKLSGALAGTDGTIVTADG</sequence>
<dbReference type="SUPFAM" id="SSF53633">
    <property type="entry name" value="Carbamate kinase-like"/>
    <property type="match status" value="1"/>
</dbReference>
<comment type="similarity">
    <text evidence="1 4">Belongs to the carbamate kinase family.</text>
</comment>
<evidence type="ECO:0000256" key="2">
    <source>
        <dbReference type="ARBA" id="ARBA00022679"/>
    </source>
</evidence>
<organism evidence="6 7">
    <name type="scientific">Terrimesophilobacter mesophilus</name>
    <dbReference type="NCBI Taxonomy" id="433647"/>
    <lineage>
        <taxon>Bacteria</taxon>
        <taxon>Bacillati</taxon>
        <taxon>Actinomycetota</taxon>
        <taxon>Actinomycetes</taxon>
        <taxon>Micrococcales</taxon>
        <taxon>Microbacteriaceae</taxon>
        <taxon>Terrimesophilobacter</taxon>
    </lineage>
</organism>
<evidence type="ECO:0000256" key="3">
    <source>
        <dbReference type="ARBA" id="ARBA00022777"/>
    </source>
</evidence>
<dbReference type="AlphaFoldDB" id="A0A4R8V8E5"/>
<feature type="domain" description="Aspartate/glutamate/uridylate kinase" evidence="5">
    <location>
        <begin position="10"/>
        <end position="305"/>
    </location>
</feature>
<dbReference type="GO" id="GO:0005829">
    <property type="term" value="C:cytosol"/>
    <property type="evidence" value="ECO:0007669"/>
    <property type="project" value="TreeGrafter"/>
</dbReference>
<dbReference type="Pfam" id="PF00696">
    <property type="entry name" value="AA_kinase"/>
    <property type="match status" value="1"/>
</dbReference>
<evidence type="ECO:0000256" key="4">
    <source>
        <dbReference type="PIRNR" id="PIRNR000723"/>
    </source>
</evidence>
<dbReference type="InterPro" id="IPR036393">
    <property type="entry name" value="AceGlu_kinase-like_sf"/>
</dbReference>
<dbReference type="CDD" id="cd04235">
    <property type="entry name" value="AAK_CK"/>
    <property type="match status" value="1"/>
</dbReference>
<dbReference type="RefSeq" id="WP_104094835.1">
    <property type="nucleotide sequence ID" value="NZ_JACHBP010000001.1"/>
</dbReference>
<accession>A0A4R8V8E5</accession>
<dbReference type="Proteomes" id="UP000298488">
    <property type="component" value="Unassembled WGS sequence"/>
</dbReference>
<dbReference type="EMBL" id="SOFI01000003">
    <property type="protein sequence ID" value="TFB78953.1"/>
    <property type="molecule type" value="Genomic_DNA"/>
</dbReference>
<dbReference type="GO" id="GO:0019546">
    <property type="term" value="P:L-arginine deiminase pathway"/>
    <property type="evidence" value="ECO:0007669"/>
    <property type="project" value="TreeGrafter"/>
</dbReference>
<evidence type="ECO:0000313" key="7">
    <source>
        <dbReference type="Proteomes" id="UP000298488"/>
    </source>
</evidence>
<dbReference type="PIRSF" id="PIRSF000723">
    <property type="entry name" value="Carbamate_kin"/>
    <property type="match status" value="1"/>
</dbReference>
<reference evidence="6 7" key="1">
    <citation type="submission" date="2019-03" db="EMBL/GenBank/DDBJ databases">
        <title>Genomics of glacier-inhabiting Cryobacterium strains.</title>
        <authorList>
            <person name="Liu Q."/>
            <person name="Xin Y.-H."/>
        </authorList>
    </citation>
    <scope>NUCLEOTIDE SEQUENCE [LARGE SCALE GENOMIC DNA]</scope>
    <source>
        <strain evidence="6 7">CGMCC 1.10440</strain>
    </source>
</reference>
<protein>
    <recommendedName>
        <fullName evidence="4">Carbamate kinase</fullName>
    </recommendedName>
</protein>
<evidence type="ECO:0000313" key="6">
    <source>
        <dbReference type="EMBL" id="TFB78953.1"/>
    </source>
</evidence>
<comment type="caution">
    <text evidence="6">The sequence shown here is derived from an EMBL/GenBank/DDBJ whole genome shotgun (WGS) entry which is preliminary data.</text>
</comment>
<keyword evidence="2 4" id="KW-0808">Transferase</keyword>
<dbReference type="GO" id="GO:0008804">
    <property type="term" value="F:carbamate kinase activity"/>
    <property type="evidence" value="ECO:0007669"/>
    <property type="project" value="InterPro"/>
</dbReference>
<dbReference type="OrthoDB" id="9766717at2"/>
<evidence type="ECO:0000259" key="5">
    <source>
        <dbReference type="Pfam" id="PF00696"/>
    </source>
</evidence>
<keyword evidence="3 4" id="KW-0418">Kinase</keyword>
<name>A0A4R8V8E5_9MICO</name>
<dbReference type="NCBIfam" id="NF009007">
    <property type="entry name" value="PRK12352.1"/>
    <property type="match status" value="1"/>
</dbReference>
<evidence type="ECO:0000256" key="1">
    <source>
        <dbReference type="ARBA" id="ARBA00011066"/>
    </source>
</evidence>
<dbReference type="PRINTS" id="PR01469">
    <property type="entry name" value="CARBMTKINASE"/>
</dbReference>